<reference evidence="1" key="1">
    <citation type="journal article" date="2015" name="Nature">
        <title>Complex archaea that bridge the gap between prokaryotes and eukaryotes.</title>
        <authorList>
            <person name="Spang A."/>
            <person name="Saw J.H."/>
            <person name="Jorgensen S.L."/>
            <person name="Zaremba-Niedzwiedzka K."/>
            <person name="Martijn J."/>
            <person name="Lind A.E."/>
            <person name="van Eijk R."/>
            <person name="Schleper C."/>
            <person name="Guy L."/>
            <person name="Ettema T.J."/>
        </authorList>
    </citation>
    <scope>NUCLEOTIDE SEQUENCE</scope>
</reference>
<protein>
    <submittedName>
        <fullName evidence="1">Uncharacterized protein</fullName>
    </submittedName>
</protein>
<proteinExistence type="predicted"/>
<accession>A0A0F9IYS4</accession>
<comment type="caution">
    <text evidence="1">The sequence shown here is derived from an EMBL/GenBank/DDBJ whole genome shotgun (WGS) entry which is preliminary data.</text>
</comment>
<dbReference type="AlphaFoldDB" id="A0A0F9IYS4"/>
<dbReference type="EMBL" id="LAZR01011268">
    <property type="protein sequence ID" value="KKM62569.1"/>
    <property type="molecule type" value="Genomic_DNA"/>
</dbReference>
<organism evidence="1">
    <name type="scientific">marine sediment metagenome</name>
    <dbReference type="NCBI Taxonomy" id="412755"/>
    <lineage>
        <taxon>unclassified sequences</taxon>
        <taxon>metagenomes</taxon>
        <taxon>ecological metagenomes</taxon>
    </lineage>
</organism>
<gene>
    <name evidence="1" type="ORF">LCGC14_1520330</name>
</gene>
<sequence length="95" mass="10990">MRYFSISATHDLGIIGHYSQTKLKDGYNPTLHNSHWQVRADEFPDFVPNLELEIDKKAKPTNFLDGASGFNGFLVDKPFKSILEKFRLPPHHFYP</sequence>
<evidence type="ECO:0000313" key="1">
    <source>
        <dbReference type="EMBL" id="KKM62569.1"/>
    </source>
</evidence>
<name>A0A0F9IYS4_9ZZZZ</name>